<sequence length="87" mass="9544">MSDTFTDSNDYANYPGSQVPNITGDWESDNLMFQATESQASGEGSFAAVSSAADIGDEFETYEDFVEDSTTGSSSKAKKRRRLEHRT</sequence>
<gene>
    <name evidence="2" type="ORF">B9479_007577</name>
</gene>
<feature type="region of interest" description="Disordered" evidence="1">
    <location>
        <begin position="1"/>
        <end position="24"/>
    </location>
</feature>
<feature type="compositionally biased region" description="Basic residues" evidence="1">
    <location>
        <begin position="76"/>
        <end position="87"/>
    </location>
</feature>
<evidence type="ECO:0000313" key="2">
    <source>
        <dbReference type="EMBL" id="TYJ51837.1"/>
    </source>
</evidence>
<comment type="caution">
    <text evidence="2">The sequence shown here is derived from an EMBL/GenBank/DDBJ whole genome shotgun (WGS) entry which is preliminary data.</text>
</comment>
<reference evidence="2 3" key="1">
    <citation type="submission" date="2017-05" db="EMBL/GenBank/DDBJ databases">
        <title>The Genome Sequence of Tsuchiyaea wingfieldii DSM 27421.</title>
        <authorList>
            <person name="Cuomo C."/>
            <person name="Passer A."/>
            <person name="Billmyre B."/>
            <person name="Heitman J."/>
        </authorList>
    </citation>
    <scope>NUCLEOTIDE SEQUENCE [LARGE SCALE GENOMIC DNA]</scope>
    <source>
        <strain evidence="2 3">DSM 27421</strain>
    </source>
</reference>
<keyword evidence="3" id="KW-1185">Reference proteome</keyword>
<evidence type="ECO:0000256" key="1">
    <source>
        <dbReference type="SAM" id="MobiDB-lite"/>
    </source>
</evidence>
<accession>A0A5D3AJU7</accession>
<evidence type="ECO:0000313" key="3">
    <source>
        <dbReference type="Proteomes" id="UP000322245"/>
    </source>
</evidence>
<dbReference type="Proteomes" id="UP000322245">
    <property type="component" value="Unassembled WGS sequence"/>
</dbReference>
<proteinExistence type="predicted"/>
<organism evidence="2 3">
    <name type="scientific">Cryptococcus floricola</name>
    <dbReference type="NCBI Taxonomy" id="2591691"/>
    <lineage>
        <taxon>Eukaryota</taxon>
        <taxon>Fungi</taxon>
        <taxon>Dikarya</taxon>
        <taxon>Basidiomycota</taxon>
        <taxon>Agaricomycotina</taxon>
        <taxon>Tremellomycetes</taxon>
        <taxon>Tremellales</taxon>
        <taxon>Cryptococcaceae</taxon>
        <taxon>Cryptococcus</taxon>
    </lineage>
</organism>
<name>A0A5D3AJU7_9TREE</name>
<feature type="region of interest" description="Disordered" evidence="1">
    <location>
        <begin position="64"/>
        <end position="87"/>
    </location>
</feature>
<feature type="compositionally biased region" description="Polar residues" evidence="1">
    <location>
        <begin position="1"/>
        <end position="21"/>
    </location>
</feature>
<dbReference type="AlphaFoldDB" id="A0A5D3AJU7"/>
<protein>
    <submittedName>
        <fullName evidence="2">Uncharacterized protein</fullName>
    </submittedName>
</protein>
<dbReference type="EMBL" id="NIDF01000181">
    <property type="protein sequence ID" value="TYJ51837.1"/>
    <property type="molecule type" value="Genomic_DNA"/>
</dbReference>